<keyword evidence="1" id="KW-1133">Transmembrane helix</keyword>
<evidence type="ECO:0008006" key="4">
    <source>
        <dbReference type="Google" id="ProtNLM"/>
    </source>
</evidence>
<keyword evidence="3" id="KW-1185">Reference proteome</keyword>
<proteinExistence type="predicted"/>
<dbReference type="KEGG" id="amt:Amet_3111"/>
<gene>
    <name evidence="2" type="ordered locus">Amet_3111</name>
</gene>
<feature type="transmembrane region" description="Helical" evidence="1">
    <location>
        <begin position="87"/>
        <end position="110"/>
    </location>
</feature>
<dbReference type="RefSeq" id="WP_012064216.1">
    <property type="nucleotide sequence ID" value="NC_009633.1"/>
</dbReference>
<evidence type="ECO:0000313" key="3">
    <source>
        <dbReference type="Proteomes" id="UP000001572"/>
    </source>
</evidence>
<dbReference type="GO" id="GO:0005886">
    <property type="term" value="C:plasma membrane"/>
    <property type="evidence" value="ECO:0007669"/>
    <property type="project" value="TreeGrafter"/>
</dbReference>
<name>A6TST2_ALKMQ</name>
<protein>
    <recommendedName>
        <fullName evidence="4">DMT family transporter</fullName>
    </recommendedName>
</protein>
<evidence type="ECO:0000256" key="1">
    <source>
        <dbReference type="SAM" id="Phobius"/>
    </source>
</evidence>
<dbReference type="InterPro" id="IPR006750">
    <property type="entry name" value="YdcZ"/>
</dbReference>
<dbReference type="HOGENOM" id="CLU_068878_4_0_9"/>
<keyword evidence="1" id="KW-0472">Membrane</keyword>
<keyword evidence="1" id="KW-0812">Transmembrane</keyword>
<evidence type="ECO:0000313" key="2">
    <source>
        <dbReference type="EMBL" id="ABR49250.1"/>
    </source>
</evidence>
<sequence length="141" mass="15175">MGVIFSLLAGLMITLQSIFNARLGEKLSFWHTNAFVHGSGLIVAFIILLFNEKLNFTPIKAVNPHYLLGGAMGVVIIFSVMKGITDLGASYAVTILIVTQIIATAVINYFGVFGEPIIVFTGIKVFGLLLIVSGLLVYQLA</sequence>
<dbReference type="Proteomes" id="UP000001572">
    <property type="component" value="Chromosome"/>
</dbReference>
<dbReference type="PANTHER" id="PTHR34821">
    <property type="entry name" value="INNER MEMBRANE PROTEIN YDCZ"/>
    <property type="match status" value="1"/>
</dbReference>
<feature type="transmembrane region" description="Helical" evidence="1">
    <location>
        <begin position="62"/>
        <end position="81"/>
    </location>
</feature>
<reference evidence="3" key="1">
    <citation type="journal article" date="2016" name="Genome Announc.">
        <title>Complete genome sequence of Alkaliphilus metalliredigens strain QYMF, an alkaliphilic and metal-reducing bacterium isolated from borax-contaminated leachate ponds.</title>
        <authorList>
            <person name="Hwang C."/>
            <person name="Copeland A."/>
            <person name="Lucas S."/>
            <person name="Lapidus A."/>
            <person name="Barry K."/>
            <person name="Detter J.C."/>
            <person name="Glavina Del Rio T."/>
            <person name="Hammon N."/>
            <person name="Israni S."/>
            <person name="Dalin E."/>
            <person name="Tice H."/>
            <person name="Pitluck S."/>
            <person name="Chertkov O."/>
            <person name="Brettin T."/>
            <person name="Bruce D."/>
            <person name="Han C."/>
            <person name="Schmutz J."/>
            <person name="Larimer F."/>
            <person name="Land M.L."/>
            <person name="Hauser L."/>
            <person name="Kyrpides N."/>
            <person name="Mikhailova N."/>
            <person name="Ye Q."/>
            <person name="Zhou J."/>
            <person name="Richardson P."/>
            <person name="Fields M.W."/>
        </authorList>
    </citation>
    <scope>NUCLEOTIDE SEQUENCE [LARGE SCALE GENOMIC DNA]</scope>
    <source>
        <strain evidence="3">QYMF</strain>
    </source>
</reference>
<accession>A6TST2</accession>
<feature type="transmembrane region" description="Helical" evidence="1">
    <location>
        <begin position="30"/>
        <end position="50"/>
    </location>
</feature>
<dbReference type="AlphaFoldDB" id="A6TST2"/>
<dbReference type="Pfam" id="PF04657">
    <property type="entry name" value="DMT_YdcZ"/>
    <property type="match status" value="1"/>
</dbReference>
<dbReference type="EMBL" id="CP000724">
    <property type="protein sequence ID" value="ABR49250.1"/>
    <property type="molecule type" value="Genomic_DNA"/>
</dbReference>
<organism evidence="2 3">
    <name type="scientific">Alkaliphilus metalliredigens (strain QYMF)</name>
    <dbReference type="NCBI Taxonomy" id="293826"/>
    <lineage>
        <taxon>Bacteria</taxon>
        <taxon>Bacillati</taxon>
        <taxon>Bacillota</taxon>
        <taxon>Clostridia</taxon>
        <taxon>Peptostreptococcales</taxon>
        <taxon>Natronincolaceae</taxon>
        <taxon>Alkaliphilus</taxon>
    </lineage>
</organism>
<dbReference type="PANTHER" id="PTHR34821:SF3">
    <property type="entry name" value="MEMBRANE PROTEIN"/>
    <property type="match status" value="1"/>
</dbReference>
<dbReference type="eggNOG" id="COG3238">
    <property type="taxonomic scope" value="Bacteria"/>
</dbReference>
<dbReference type="STRING" id="293826.Amet_3111"/>
<feature type="transmembrane region" description="Helical" evidence="1">
    <location>
        <begin position="117"/>
        <end position="138"/>
    </location>
</feature>